<organism evidence="1 2">
    <name type="scientific">Fodinibius roseus</name>
    <dbReference type="NCBI Taxonomy" id="1194090"/>
    <lineage>
        <taxon>Bacteria</taxon>
        <taxon>Pseudomonadati</taxon>
        <taxon>Balneolota</taxon>
        <taxon>Balneolia</taxon>
        <taxon>Balneolales</taxon>
        <taxon>Balneolaceae</taxon>
        <taxon>Fodinibius</taxon>
    </lineage>
</organism>
<evidence type="ECO:0000313" key="2">
    <source>
        <dbReference type="Proteomes" id="UP000184041"/>
    </source>
</evidence>
<evidence type="ECO:0000313" key="1">
    <source>
        <dbReference type="EMBL" id="SHG54010.1"/>
    </source>
</evidence>
<reference evidence="1 2" key="1">
    <citation type="submission" date="2016-11" db="EMBL/GenBank/DDBJ databases">
        <authorList>
            <person name="Jaros S."/>
            <person name="Januszkiewicz K."/>
            <person name="Wedrychowicz H."/>
        </authorList>
    </citation>
    <scope>NUCLEOTIDE SEQUENCE [LARGE SCALE GENOMIC DNA]</scope>
    <source>
        <strain evidence="1 2">DSM 21986</strain>
    </source>
</reference>
<dbReference type="STRING" id="1194090.SAMN05443144_1338"/>
<keyword evidence="2" id="KW-1185">Reference proteome</keyword>
<dbReference type="RefSeq" id="WP_073068267.1">
    <property type="nucleotide sequence ID" value="NZ_FQUS01000033.1"/>
</dbReference>
<name>A0A1M5KMU9_9BACT</name>
<gene>
    <name evidence="1" type="ORF">SAMN05443144_1338</name>
</gene>
<dbReference type="Proteomes" id="UP000184041">
    <property type="component" value="Unassembled WGS sequence"/>
</dbReference>
<protein>
    <submittedName>
        <fullName evidence="1">Uncharacterized protein</fullName>
    </submittedName>
</protein>
<proteinExistence type="predicted"/>
<accession>A0A1M5KMU9</accession>
<dbReference type="OrthoDB" id="7056455at2"/>
<dbReference type="EMBL" id="FQUS01000033">
    <property type="protein sequence ID" value="SHG54010.1"/>
    <property type="molecule type" value="Genomic_DNA"/>
</dbReference>
<dbReference type="AlphaFoldDB" id="A0A1M5KMU9"/>
<sequence length="242" mass="28119">MFGYKTAEFLTTINDRNRRDWATSTQSFCLDVTHELAMSYSKDHYFFQVLDLSNAFLRGKTCVKYRLTTEKPYSFSTIIGDNGSLQNVFEKLEALDPGTYEQGQELSSYLLGKPDVSLTAYRRERKAIRVFSPLHLDHVKPLQKEPKKWNVRLAMRALINGQFSTLKCNGKYSDDYAYDAAVNYHQGTIADHIYFAAKIIEDPSGWRVYRDRDNKKKVHLNCHHFDTNEFIFQLEPTGTIEQ</sequence>